<name>A0A1H6KR87_RUMFL</name>
<dbReference type="EMBL" id="FNWV01000010">
    <property type="protein sequence ID" value="SEH76397.1"/>
    <property type="molecule type" value="Genomic_DNA"/>
</dbReference>
<protein>
    <submittedName>
        <fullName evidence="3">Anthranilate synthase component 2</fullName>
    </submittedName>
</protein>
<proteinExistence type="predicted"/>
<sequence length="188" mass="20594">MILLIDNYDSFSYNLYQLIGAIEPDIKVIRNDEMTVAEIEKLNPQRIILSPGPGRPEDAGIIIEAAKTVCQKIPTLGVCLGHQAICAAYGATVTYAKELMHGKQSVISFMNNSPLFKGIDEGAPVARYHSLAADASTLPDCLEVTALADDGEVMAVQHKEYPIYGVQFHPESIMTPDGKIMLRNFIEL</sequence>
<evidence type="ECO:0000259" key="2">
    <source>
        <dbReference type="Pfam" id="PF00117"/>
    </source>
</evidence>
<dbReference type="RefSeq" id="WP_074718029.1">
    <property type="nucleotide sequence ID" value="NZ_FNWV01000010.1"/>
</dbReference>
<dbReference type="PRINTS" id="PR00097">
    <property type="entry name" value="ANTSNTHASEII"/>
</dbReference>
<dbReference type="PRINTS" id="PR00096">
    <property type="entry name" value="GATASE"/>
</dbReference>
<dbReference type="PROSITE" id="PS51273">
    <property type="entry name" value="GATASE_TYPE_1"/>
    <property type="match status" value="1"/>
</dbReference>
<dbReference type="FunFam" id="3.40.50.880:FF:000003">
    <property type="entry name" value="Anthranilate synthase component II"/>
    <property type="match status" value="1"/>
</dbReference>
<gene>
    <name evidence="3" type="ORF">SAMN02910265_02553</name>
</gene>
<dbReference type="GO" id="GO:0005829">
    <property type="term" value="C:cytosol"/>
    <property type="evidence" value="ECO:0007669"/>
    <property type="project" value="TreeGrafter"/>
</dbReference>
<dbReference type="InterPro" id="IPR017926">
    <property type="entry name" value="GATASE"/>
</dbReference>
<dbReference type="PANTHER" id="PTHR43418:SF4">
    <property type="entry name" value="MULTIFUNCTIONAL TRYPTOPHAN BIOSYNTHESIS PROTEIN"/>
    <property type="match status" value="1"/>
</dbReference>
<feature type="domain" description="Glutamine amidotransferase" evidence="2">
    <location>
        <begin position="3"/>
        <end position="186"/>
    </location>
</feature>
<accession>A0A1H6KR87</accession>
<evidence type="ECO:0000256" key="1">
    <source>
        <dbReference type="ARBA" id="ARBA00022962"/>
    </source>
</evidence>
<keyword evidence="1" id="KW-0315">Glutamine amidotransferase</keyword>
<organism evidence="3 4">
    <name type="scientific">Ruminococcus flavefaciens</name>
    <dbReference type="NCBI Taxonomy" id="1265"/>
    <lineage>
        <taxon>Bacteria</taxon>
        <taxon>Bacillati</taxon>
        <taxon>Bacillota</taxon>
        <taxon>Clostridia</taxon>
        <taxon>Eubacteriales</taxon>
        <taxon>Oscillospiraceae</taxon>
        <taxon>Ruminococcus</taxon>
    </lineage>
</organism>
<dbReference type="PANTHER" id="PTHR43418">
    <property type="entry name" value="MULTIFUNCTIONAL TRYPTOPHAN BIOSYNTHESIS PROTEIN-RELATED"/>
    <property type="match status" value="1"/>
</dbReference>
<dbReference type="PRINTS" id="PR00099">
    <property type="entry name" value="CPSGATASE"/>
</dbReference>
<dbReference type="GO" id="GO:0004049">
    <property type="term" value="F:anthranilate synthase activity"/>
    <property type="evidence" value="ECO:0007669"/>
    <property type="project" value="TreeGrafter"/>
</dbReference>
<dbReference type="NCBIfam" id="TIGR00566">
    <property type="entry name" value="trpG_papA"/>
    <property type="match status" value="1"/>
</dbReference>
<dbReference type="InterPro" id="IPR029062">
    <property type="entry name" value="Class_I_gatase-like"/>
</dbReference>
<dbReference type="CDD" id="cd01743">
    <property type="entry name" value="GATase1_Anthranilate_Synthase"/>
    <property type="match status" value="1"/>
</dbReference>
<dbReference type="OrthoDB" id="9804328at2"/>
<evidence type="ECO:0000313" key="4">
    <source>
        <dbReference type="Proteomes" id="UP000183190"/>
    </source>
</evidence>
<dbReference type="GO" id="GO:0000162">
    <property type="term" value="P:L-tryptophan biosynthetic process"/>
    <property type="evidence" value="ECO:0007669"/>
    <property type="project" value="TreeGrafter"/>
</dbReference>
<reference evidence="3 4" key="1">
    <citation type="submission" date="2016-10" db="EMBL/GenBank/DDBJ databases">
        <authorList>
            <person name="de Groot N.N."/>
        </authorList>
    </citation>
    <scope>NUCLEOTIDE SEQUENCE [LARGE SCALE GENOMIC DNA]</scope>
    <source>
        <strain evidence="3 4">YAD2003</strain>
    </source>
</reference>
<dbReference type="Gene3D" id="3.40.50.880">
    <property type="match status" value="1"/>
</dbReference>
<dbReference type="Pfam" id="PF00117">
    <property type="entry name" value="GATase"/>
    <property type="match status" value="1"/>
</dbReference>
<dbReference type="Proteomes" id="UP000183190">
    <property type="component" value="Unassembled WGS sequence"/>
</dbReference>
<dbReference type="SUPFAM" id="SSF52317">
    <property type="entry name" value="Class I glutamine amidotransferase-like"/>
    <property type="match status" value="1"/>
</dbReference>
<dbReference type="AlphaFoldDB" id="A0A1H6KR87"/>
<evidence type="ECO:0000313" key="3">
    <source>
        <dbReference type="EMBL" id="SEH76397.1"/>
    </source>
</evidence>
<dbReference type="InterPro" id="IPR006221">
    <property type="entry name" value="TrpG/PapA_dom"/>
</dbReference>
<dbReference type="InterPro" id="IPR050472">
    <property type="entry name" value="Anth_synth/Amidotransfase"/>
</dbReference>